<dbReference type="GO" id="GO:0046872">
    <property type="term" value="F:metal ion binding"/>
    <property type="evidence" value="ECO:0007669"/>
    <property type="project" value="UniProtKB-KW"/>
</dbReference>
<dbReference type="InterPro" id="IPR036705">
    <property type="entry name" value="Ribosyl_crysJ1_sf"/>
</dbReference>
<dbReference type="GO" id="GO:0016787">
    <property type="term" value="F:hydrolase activity"/>
    <property type="evidence" value="ECO:0007669"/>
    <property type="project" value="UniProtKB-KW"/>
</dbReference>
<comment type="cofactor">
    <cofactor evidence="1">
        <name>Mg(2+)</name>
        <dbReference type="ChEBI" id="CHEBI:18420"/>
    </cofactor>
    <text evidence="1">Binds 2 magnesium ions per subunit.</text>
</comment>
<dbReference type="EMBL" id="CP019791">
    <property type="protein sequence ID" value="AQT70309.1"/>
    <property type="molecule type" value="Genomic_DNA"/>
</dbReference>
<sequence>MIGAIVGDIVGSVFEWRGTKREDFELFGAGCRFTDDTVLTVATAWAILRGEDYGVAYKRFGRKWPGAGYGGNFAKWLRSDSMGAYGSWGNGSAMRVSPVAWAFESVEEVLKEAERSAAVTHDHPEGIKGAQAVAMAVYLARRGFSKAEIVAEVGARFEYDLDRRLDEIRPGYGFDSSCAGSVPEAMIAFGESEGFEDAVRKAVSLGGDSDTQACMAGAVAEAFYGGVPGEIRAEAERRLDVELGEVVREFEGRFGG</sequence>
<dbReference type="Pfam" id="PF03747">
    <property type="entry name" value="ADP_ribosyl_GH"/>
    <property type="match status" value="1"/>
</dbReference>
<accession>A0A1U9NQW9</accession>
<keyword evidence="3" id="KW-1185">Reference proteome</keyword>
<dbReference type="InterPro" id="IPR005502">
    <property type="entry name" value="Ribosyl_crysJ1"/>
</dbReference>
<keyword evidence="2" id="KW-0378">Hydrolase</keyword>
<keyword evidence="1" id="KW-0460">Magnesium</keyword>
<dbReference type="Proteomes" id="UP000189674">
    <property type="component" value="Chromosome"/>
</dbReference>
<dbReference type="STRING" id="1936003.STSP2_03515"/>
<organism evidence="2 3">
    <name type="scientific">Anaerohalosphaera lusitana</name>
    <dbReference type="NCBI Taxonomy" id="1936003"/>
    <lineage>
        <taxon>Bacteria</taxon>
        <taxon>Pseudomonadati</taxon>
        <taxon>Planctomycetota</taxon>
        <taxon>Phycisphaerae</taxon>
        <taxon>Sedimentisphaerales</taxon>
        <taxon>Anaerohalosphaeraceae</taxon>
        <taxon>Anaerohalosphaera</taxon>
    </lineage>
</organism>
<feature type="binding site" evidence="1">
    <location>
        <position position="36"/>
    </location>
    <ligand>
        <name>Mg(2+)</name>
        <dbReference type="ChEBI" id="CHEBI:18420"/>
        <label>1</label>
    </ligand>
</feature>
<proteinExistence type="predicted"/>
<dbReference type="InterPro" id="IPR050792">
    <property type="entry name" value="ADP-ribosylglycohydrolase"/>
</dbReference>
<dbReference type="AlphaFoldDB" id="A0A1U9NQW9"/>
<dbReference type="SUPFAM" id="SSF101478">
    <property type="entry name" value="ADP-ribosylglycohydrolase"/>
    <property type="match status" value="1"/>
</dbReference>
<feature type="binding site" evidence="1">
    <location>
        <position position="34"/>
    </location>
    <ligand>
        <name>Mg(2+)</name>
        <dbReference type="ChEBI" id="CHEBI:18420"/>
        <label>1</label>
    </ligand>
</feature>
<reference evidence="3" key="1">
    <citation type="submission" date="2017-02" db="EMBL/GenBank/DDBJ databases">
        <title>Comparative genomics and description of representatives of a novel lineage of planctomycetes thriving in anoxic sediments.</title>
        <authorList>
            <person name="Spring S."/>
            <person name="Bunk B."/>
            <person name="Sproer C."/>
        </authorList>
    </citation>
    <scope>NUCLEOTIDE SEQUENCE [LARGE SCALE GENOMIC DNA]</scope>
    <source>
        <strain evidence="3">ST-NAGAB-D1</strain>
    </source>
</reference>
<dbReference type="PANTHER" id="PTHR16222:SF12">
    <property type="entry name" value="ADP-RIBOSYLGLYCOHYDROLASE-RELATED"/>
    <property type="match status" value="1"/>
</dbReference>
<dbReference type="OrthoDB" id="9798107at2"/>
<feature type="binding site" evidence="1">
    <location>
        <position position="35"/>
    </location>
    <ligand>
        <name>Mg(2+)</name>
        <dbReference type="ChEBI" id="CHEBI:18420"/>
        <label>1</label>
    </ligand>
</feature>
<dbReference type="Gene3D" id="1.10.4080.10">
    <property type="entry name" value="ADP-ribosylation/Crystallin J1"/>
    <property type="match status" value="1"/>
</dbReference>
<evidence type="ECO:0000313" key="3">
    <source>
        <dbReference type="Proteomes" id="UP000189674"/>
    </source>
</evidence>
<dbReference type="RefSeq" id="WP_146663906.1">
    <property type="nucleotide sequence ID" value="NZ_CP019791.1"/>
</dbReference>
<evidence type="ECO:0000313" key="2">
    <source>
        <dbReference type="EMBL" id="AQT70309.1"/>
    </source>
</evidence>
<feature type="binding site" evidence="1">
    <location>
        <position position="210"/>
    </location>
    <ligand>
        <name>Mg(2+)</name>
        <dbReference type="ChEBI" id="CHEBI:18420"/>
        <label>1</label>
    </ligand>
</feature>
<keyword evidence="1" id="KW-0479">Metal-binding</keyword>
<dbReference type="PANTHER" id="PTHR16222">
    <property type="entry name" value="ADP-RIBOSYLGLYCOHYDROLASE"/>
    <property type="match status" value="1"/>
</dbReference>
<name>A0A1U9NQW9_9BACT</name>
<dbReference type="KEGG" id="alus:STSP2_03515"/>
<evidence type="ECO:0000256" key="1">
    <source>
        <dbReference type="PIRSR" id="PIRSR605502-1"/>
    </source>
</evidence>
<gene>
    <name evidence="2" type="ORF">STSP2_03515</name>
</gene>
<protein>
    <submittedName>
        <fullName evidence="2">ADP-ribosyl-[dinitrogen reductase] hydrolase</fullName>
    </submittedName>
</protein>
<feature type="binding site" evidence="1">
    <location>
        <position position="208"/>
    </location>
    <ligand>
        <name>Mg(2+)</name>
        <dbReference type="ChEBI" id="CHEBI:18420"/>
        <label>1</label>
    </ligand>
</feature>
<feature type="binding site" evidence="1">
    <location>
        <position position="211"/>
    </location>
    <ligand>
        <name>Mg(2+)</name>
        <dbReference type="ChEBI" id="CHEBI:18420"/>
        <label>1</label>
    </ligand>
</feature>